<sequence>MKNQFLKKYLLNAILVLCFSTIYSQENKQILDCRLWIKSLDIPQKFSSEGSLNKENELVHYFNFNPIVDFSKNNIQKRFKNIVKKESTLFTVIKSPASEDNAVLTIEKDGNKTLFTTKKIVSDKDLLLNKDNSEKGMLITYACNKNSTLTKKKGSIAIDDLFYEDEEGKNMMMELIYFPRYLNQLEQNMIESYLSIKYGISLKGDKDYYNSSKERIWCFKDNKDYSYRVSGIGRDDLFELNQKQTGNFEKDGLYIGFNKIEKSNELNKEKIEDKTFIIWGDNNQTTLIKENEGHYKKMNRVWKLESRGKLNTVFTTQIILNKEEMVIDDLKNEGYSTNDIVWLAIDTTQSGTFNFKSAHYIKSEIKENNLVFNKVLLKSNTSFLMTFVKASDFIVKEEIEAANCSLGQYGKAKITIVGGNAPFKLKLFSDHFSKDYYLNDDFLEVDHLKDGNYQLEITDATSKVQKSSFTVDGFVDSPVSLFKEWVLNDEGNVIIKPETQNITSIKGFEWFNNTKLVSSDKEMLATIPGEYSLVLTNENGCIKTFDFTVRENLKGVIDNWKIYPNPTKTNENFTISFTFEKSENVTVTLLDVNGRNIKKTDLGAIQQFEYRDNLSVSGTYFVIITKEGVSYTSKLIIQ</sequence>
<protein>
    <submittedName>
        <fullName evidence="4">T9SS type A sorting domain-containing protein</fullName>
    </submittedName>
</protein>
<evidence type="ECO:0000313" key="4">
    <source>
        <dbReference type="EMBL" id="NNT71584.1"/>
    </source>
</evidence>
<dbReference type="Pfam" id="PF18962">
    <property type="entry name" value="Por_Secre_tail"/>
    <property type="match status" value="1"/>
</dbReference>
<feature type="domain" description="DUF8202" evidence="3">
    <location>
        <begin position="186"/>
        <end position="379"/>
    </location>
</feature>
<accession>A0A7Y3VYD6</accession>
<feature type="domain" description="Secretion system C-terminal sorting" evidence="2">
    <location>
        <begin position="562"/>
        <end position="637"/>
    </location>
</feature>
<dbReference type="AlphaFoldDB" id="A0A7Y3VYD6"/>
<dbReference type="InterPro" id="IPR026444">
    <property type="entry name" value="Secre_tail"/>
</dbReference>
<keyword evidence="5" id="KW-1185">Reference proteome</keyword>
<evidence type="ECO:0000259" key="2">
    <source>
        <dbReference type="Pfam" id="PF18962"/>
    </source>
</evidence>
<keyword evidence="1" id="KW-0732">Signal</keyword>
<evidence type="ECO:0000259" key="3">
    <source>
        <dbReference type="Pfam" id="PF26628"/>
    </source>
</evidence>
<evidence type="ECO:0000313" key="5">
    <source>
        <dbReference type="Proteomes" id="UP000536509"/>
    </source>
</evidence>
<dbReference type="NCBIfam" id="TIGR04183">
    <property type="entry name" value="Por_Secre_tail"/>
    <property type="match status" value="1"/>
</dbReference>
<gene>
    <name evidence="4" type="ORF">HKT18_05065</name>
</gene>
<organism evidence="4 5">
    <name type="scientific">Flavobacterium rivulicola</name>
    <dbReference type="NCBI Taxonomy" id="2732161"/>
    <lineage>
        <taxon>Bacteria</taxon>
        <taxon>Pseudomonadati</taxon>
        <taxon>Bacteroidota</taxon>
        <taxon>Flavobacteriia</taxon>
        <taxon>Flavobacteriales</taxon>
        <taxon>Flavobacteriaceae</taxon>
        <taxon>Flavobacterium</taxon>
    </lineage>
</organism>
<name>A0A7Y3VYD6_9FLAO</name>
<dbReference type="Proteomes" id="UP000536509">
    <property type="component" value="Unassembled WGS sequence"/>
</dbReference>
<dbReference type="Pfam" id="PF26628">
    <property type="entry name" value="DUF8202"/>
    <property type="match status" value="1"/>
</dbReference>
<dbReference type="RefSeq" id="WP_171221792.1">
    <property type="nucleotide sequence ID" value="NZ_CP121446.1"/>
</dbReference>
<comment type="caution">
    <text evidence="4">The sequence shown here is derived from an EMBL/GenBank/DDBJ whole genome shotgun (WGS) entry which is preliminary data.</text>
</comment>
<dbReference type="InterPro" id="IPR058515">
    <property type="entry name" value="DUF8202"/>
</dbReference>
<reference evidence="4 5" key="1">
    <citation type="submission" date="2020-05" db="EMBL/GenBank/DDBJ databases">
        <title>Draft genome of Flavobacterium sp. IMCC34852.</title>
        <authorList>
            <person name="Song J."/>
            <person name="Cho J.-C."/>
        </authorList>
    </citation>
    <scope>NUCLEOTIDE SEQUENCE [LARGE SCALE GENOMIC DNA]</scope>
    <source>
        <strain evidence="4 5">IMCC34852</strain>
    </source>
</reference>
<dbReference type="EMBL" id="JABEVX010000002">
    <property type="protein sequence ID" value="NNT71584.1"/>
    <property type="molecule type" value="Genomic_DNA"/>
</dbReference>
<proteinExistence type="predicted"/>
<evidence type="ECO:0000256" key="1">
    <source>
        <dbReference type="ARBA" id="ARBA00022729"/>
    </source>
</evidence>